<comment type="caution">
    <text evidence="1">The sequence shown here is derived from an EMBL/GenBank/DDBJ whole genome shotgun (WGS) entry which is preliminary data.</text>
</comment>
<dbReference type="NCBIfam" id="TIGR04183">
    <property type="entry name" value="Por_Secre_tail"/>
    <property type="match status" value="1"/>
</dbReference>
<evidence type="ECO:0008006" key="2">
    <source>
        <dbReference type="Google" id="ProtNLM"/>
    </source>
</evidence>
<dbReference type="EMBL" id="VSSQ01054095">
    <property type="protein sequence ID" value="MPN08078.1"/>
    <property type="molecule type" value="Genomic_DNA"/>
</dbReference>
<accession>A0A645F181</accession>
<name>A0A645F181_9ZZZZ</name>
<organism evidence="1">
    <name type="scientific">bioreactor metagenome</name>
    <dbReference type="NCBI Taxonomy" id="1076179"/>
    <lineage>
        <taxon>unclassified sequences</taxon>
        <taxon>metagenomes</taxon>
        <taxon>ecological metagenomes</taxon>
    </lineage>
</organism>
<protein>
    <recommendedName>
        <fullName evidence="2">Secretion system C-terminal sorting domain-containing protein</fullName>
    </recommendedName>
</protein>
<dbReference type="Gene3D" id="2.60.120.260">
    <property type="entry name" value="Galactose-binding domain-like"/>
    <property type="match status" value="1"/>
</dbReference>
<evidence type="ECO:0000313" key="1">
    <source>
        <dbReference type="EMBL" id="MPN08078.1"/>
    </source>
</evidence>
<reference evidence="1" key="1">
    <citation type="submission" date="2019-08" db="EMBL/GenBank/DDBJ databases">
        <authorList>
            <person name="Kucharzyk K."/>
            <person name="Murdoch R.W."/>
            <person name="Higgins S."/>
            <person name="Loffler F."/>
        </authorList>
    </citation>
    <scope>NUCLEOTIDE SEQUENCE</scope>
</reference>
<dbReference type="AlphaFoldDB" id="A0A645F181"/>
<proteinExistence type="predicted"/>
<dbReference type="InterPro" id="IPR026444">
    <property type="entry name" value="Secre_tail"/>
</dbReference>
<sequence>MKRWGATDATATVKASPTDANNKVVQIVASNWNSCLKQTVVLPAGKVLANYESLSFDIYLNDIAETDNLWKNMEIYVDETKVIDVQSQGVTNAWETRSYKLEALAGGHSFVLDLGVNTNKGNYFIDNIKLHAITSGVDNQDINQLSVYSGTNAFILSQEVDSYELYNIQGVKVSEGMKVSTINTSDLGNGIYILKARINNELFKTKLLK</sequence>
<gene>
    <name evidence="1" type="ORF">SDC9_155354</name>
</gene>